<keyword evidence="5" id="KW-1185">Reference proteome</keyword>
<gene>
    <name evidence="4" type="primary">immR</name>
    <name evidence="4" type="ORF">SAMEA4384403_00265</name>
</gene>
<evidence type="ECO:0000259" key="3">
    <source>
        <dbReference type="PROSITE" id="PS50943"/>
    </source>
</evidence>
<proteinExistence type="predicted"/>
<dbReference type="RefSeq" id="WP_095085662.1">
    <property type="nucleotide sequence ID" value="NZ_BMDM01000007.1"/>
</dbReference>
<dbReference type="GO" id="GO:0003677">
    <property type="term" value="F:DNA binding"/>
    <property type="evidence" value="ECO:0007669"/>
    <property type="project" value="UniProtKB-KW"/>
</dbReference>
<dbReference type="Proteomes" id="UP000242084">
    <property type="component" value="Chromosome 1"/>
</dbReference>
<evidence type="ECO:0000256" key="2">
    <source>
        <dbReference type="SAM" id="Phobius"/>
    </source>
</evidence>
<dbReference type="SUPFAM" id="SSF47413">
    <property type="entry name" value="lambda repressor-like DNA-binding domains"/>
    <property type="match status" value="1"/>
</dbReference>
<keyword evidence="1" id="KW-0238">DNA-binding</keyword>
<dbReference type="Gene3D" id="1.10.260.40">
    <property type="entry name" value="lambda repressor-like DNA-binding domains"/>
    <property type="match status" value="1"/>
</dbReference>
<dbReference type="PROSITE" id="PS50943">
    <property type="entry name" value="HTH_CROC1"/>
    <property type="match status" value="1"/>
</dbReference>
<dbReference type="PANTHER" id="PTHR46558">
    <property type="entry name" value="TRACRIPTIONAL REGULATORY PROTEIN-RELATED-RELATED"/>
    <property type="match status" value="1"/>
</dbReference>
<dbReference type="InterPro" id="IPR010982">
    <property type="entry name" value="Lambda_DNA-bd_dom_sf"/>
</dbReference>
<dbReference type="SMART" id="SM00530">
    <property type="entry name" value="HTH_XRE"/>
    <property type="match status" value="1"/>
</dbReference>
<dbReference type="KEGG" id="sste:SAMEA4384403_0265"/>
<protein>
    <submittedName>
        <fullName evidence="4">Transcriptional regulator</fullName>
    </submittedName>
</protein>
<feature type="transmembrane region" description="Helical" evidence="2">
    <location>
        <begin position="102"/>
        <end position="120"/>
    </location>
</feature>
<evidence type="ECO:0000256" key="1">
    <source>
        <dbReference type="ARBA" id="ARBA00023125"/>
    </source>
</evidence>
<dbReference type="EMBL" id="LT906462">
    <property type="protein sequence ID" value="SNV56694.1"/>
    <property type="molecule type" value="Genomic_DNA"/>
</dbReference>
<dbReference type="Pfam" id="PF01381">
    <property type="entry name" value="HTH_3"/>
    <property type="match status" value="1"/>
</dbReference>
<evidence type="ECO:0000313" key="5">
    <source>
        <dbReference type="Proteomes" id="UP000242084"/>
    </source>
</evidence>
<dbReference type="InterPro" id="IPR001387">
    <property type="entry name" value="Cro/C1-type_HTH"/>
</dbReference>
<accession>A0A239YER3</accession>
<feature type="domain" description="HTH cro/C1-type" evidence="3">
    <location>
        <begin position="7"/>
        <end position="61"/>
    </location>
</feature>
<keyword evidence="2" id="KW-0472">Membrane</keyword>
<organism evidence="4 5">
    <name type="scientific">Mammaliicoccus stepanovicii</name>
    <dbReference type="NCBI Taxonomy" id="643214"/>
    <lineage>
        <taxon>Bacteria</taxon>
        <taxon>Bacillati</taxon>
        <taxon>Bacillota</taxon>
        <taxon>Bacilli</taxon>
        <taxon>Bacillales</taxon>
        <taxon>Staphylococcaceae</taxon>
        <taxon>Mammaliicoccus</taxon>
    </lineage>
</organism>
<dbReference type="AlphaFoldDB" id="A0A239YER3"/>
<name>A0A239YER3_9STAP</name>
<keyword evidence="2" id="KW-1133">Transmembrane helix</keyword>
<dbReference type="PANTHER" id="PTHR46558:SF15">
    <property type="entry name" value="HELIX-TURN-HELIX DOMAIN PROTEIN"/>
    <property type="match status" value="1"/>
</dbReference>
<evidence type="ECO:0000313" key="4">
    <source>
        <dbReference type="EMBL" id="SNV56694.1"/>
    </source>
</evidence>
<dbReference type="OrthoDB" id="9812495at2"/>
<dbReference type="CDD" id="cd00093">
    <property type="entry name" value="HTH_XRE"/>
    <property type="match status" value="1"/>
</dbReference>
<keyword evidence="2" id="KW-0812">Transmembrane</keyword>
<reference evidence="4 5" key="1">
    <citation type="submission" date="2017-06" db="EMBL/GenBank/DDBJ databases">
        <authorList>
            <consortium name="Pathogen Informatics"/>
        </authorList>
    </citation>
    <scope>NUCLEOTIDE SEQUENCE [LARGE SCALE GENOMIC DNA]</scope>
    <source>
        <strain evidence="4 5">NCTC13839</strain>
    </source>
</reference>
<sequence length="121" mass="14340">MNIGKKIKEERELSGWSQDELADKLHVTRQSVSKWEIGKSYPGIDILVQMSDLFDISLDELIKGDKELKKTIIETYREEPLNRNQNHDRDRPMNGWEFASHYWWLAFPLFGMIIAILRLYT</sequence>